<sequence length="419" mass="45045">MATAAGEHLDTGDNWRDTILAGLANYIDAGSIVSGAAALALWQESYHLSNDTIGLIGAFGPNAIGAGVGALLGGWLCDKLGRKKIYQWDMLIYAFGMSMLVFAIAPWMIITGFLIVGLAVGADIPASWSLIAEQAPDTRRGKHSGVAQVLWYLGPVVVLLLSLALTSLGELGARIVFAHLVVIALGLTLLRSRMAESRRWVESQKPEGPTHGLSTLLKPKYLTSILGLVGMYGFWNLWAGTNGFFFPYILRTVGAATQAQSVAIQAFSFFIGMVSIYFVFMKLSDRVNQRMLFAASAVIQIAGMALLAVFPLTIPVALLYVFLLQFGGGFGAQSFFQLWSAEQFPTAVRATAQGICFAIVRIVLGVFSFFVPMLTATGFTNLAWILTGFLVISGLIGIAWAPRNEGKSLEQLEAERGSA</sequence>
<gene>
    <name evidence="7" type="ORF">MTR64_17000</name>
</gene>
<organism evidence="7 8">
    <name type="scientific">Novosphingobium album</name>
    <name type="common">ex Hu et al. 2023</name>
    <dbReference type="NCBI Taxonomy" id="2930093"/>
    <lineage>
        <taxon>Bacteria</taxon>
        <taxon>Pseudomonadati</taxon>
        <taxon>Pseudomonadota</taxon>
        <taxon>Alphaproteobacteria</taxon>
        <taxon>Sphingomonadales</taxon>
        <taxon>Sphingomonadaceae</taxon>
        <taxon>Novosphingobium</taxon>
    </lineage>
</organism>
<feature type="transmembrane region" description="Helical" evidence="5">
    <location>
        <begin position="144"/>
        <end position="165"/>
    </location>
</feature>
<dbReference type="PROSITE" id="PS00217">
    <property type="entry name" value="SUGAR_TRANSPORT_2"/>
    <property type="match status" value="1"/>
</dbReference>
<evidence type="ECO:0000256" key="1">
    <source>
        <dbReference type="ARBA" id="ARBA00004141"/>
    </source>
</evidence>
<evidence type="ECO:0000256" key="3">
    <source>
        <dbReference type="ARBA" id="ARBA00022989"/>
    </source>
</evidence>
<keyword evidence="8" id="KW-1185">Reference proteome</keyword>
<feature type="transmembrane region" description="Helical" evidence="5">
    <location>
        <begin position="53"/>
        <end position="76"/>
    </location>
</feature>
<dbReference type="InterPro" id="IPR020846">
    <property type="entry name" value="MFS_dom"/>
</dbReference>
<dbReference type="EMBL" id="JALHLE010000030">
    <property type="protein sequence ID" value="MCJ2180273.1"/>
    <property type="molecule type" value="Genomic_DNA"/>
</dbReference>
<keyword evidence="3 5" id="KW-1133">Transmembrane helix</keyword>
<feature type="transmembrane region" description="Helical" evidence="5">
    <location>
        <begin position="113"/>
        <end position="132"/>
    </location>
</feature>
<dbReference type="InterPro" id="IPR005829">
    <property type="entry name" value="Sugar_transporter_CS"/>
</dbReference>
<feature type="domain" description="Major facilitator superfamily (MFS) profile" evidence="6">
    <location>
        <begin position="14"/>
        <end position="405"/>
    </location>
</feature>
<dbReference type="InterPro" id="IPR011701">
    <property type="entry name" value="MFS"/>
</dbReference>
<evidence type="ECO:0000256" key="4">
    <source>
        <dbReference type="ARBA" id="ARBA00023136"/>
    </source>
</evidence>
<feature type="transmembrane region" description="Helical" evidence="5">
    <location>
        <begin position="225"/>
        <end position="250"/>
    </location>
</feature>
<reference evidence="7" key="1">
    <citation type="submission" date="2022-03" db="EMBL/GenBank/DDBJ databases">
        <title>Identification of a novel bacterium isolated from mangrove sediments.</title>
        <authorList>
            <person name="Pan X."/>
        </authorList>
    </citation>
    <scope>NUCLEOTIDE SEQUENCE</scope>
    <source>
        <strain evidence="7">B2580</strain>
    </source>
</reference>
<dbReference type="Gene3D" id="1.20.1250.20">
    <property type="entry name" value="MFS general substrate transporter like domains"/>
    <property type="match status" value="2"/>
</dbReference>
<dbReference type="PANTHER" id="PTHR23508:SF10">
    <property type="entry name" value="CARBOXYLIC ACID TRANSPORTER PROTEIN HOMOLOG"/>
    <property type="match status" value="1"/>
</dbReference>
<evidence type="ECO:0000313" key="7">
    <source>
        <dbReference type="EMBL" id="MCJ2180273.1"/>
    </source>
</evidence>
<dbReference type="SUPFAM" id="SSF103473">
    <property type="entry name" value="MFS general substrate transporter"/>
    <property type="match status" value="1"/>
</dbReference>
<dbReference type="Pfam" id="PF07690">
    <property type="entry name" value="MFS_1"/>
    <property type="match status" value="1"/>
</dbReference>
<dbReference type="PANTHER" id="PTHR23508">
    <property type="entry name" value="CARBOXYLIC ACID TRANSPORTER PROTEIN HOMOLOG"/>
    <property type="match status" value="1"/>
</dbReference>
<feature type="transmembrane region" description="Helical" evidence="5">
    <location>
        <begin position="292"/>
        <end position="312"/>
    </location>
</feature>
<feature type="transmembrane region" description="Helical" evidence="5">
    <location>
        <begin position="171"/>
        <end position="190"/>
    </location>
</feature>
<comment type="subcellular location">
    <subcellularLocation>
        <location evidence="1">Membrane</location>
        <topology evidence="1">Multi-pass membrane protein</topology>
    </subcellularLocation>
</comment>
<evidence type="ECO:0000256" key="2">
    <source>
        <dbReference type="ARBA" id="ARBA00022692"/>
    </source>
</evidence>
<dbReference type="Proteomes" id="UP001162880">
    <property type="component" value="Unassembled WGS sequence"/>
</dbReference>
<keyword evidence="4 5" id="KW-0472">Membrane</keyword>
<evidence type="ECO:0000256" key="5">
    <source>
        <dbReference type="SAM" id="Phobius"/>
    </source>
</evidence>
<comment type="caution">
    <text evidence="7">The sequence shown here is derived from an EMBL/GenBank/DDBJ whole genome shotgun (WGS) entry which is preliminary data.</text>
</comment>
<evidence type="ECO:0000259" key="6">
    <source>
        <dbReference type="PROSITE" id="PS50850"/>
    </source>
</evidence>
<dbReference type="RefSeq" id="WP_243995705.1">
    <property type="nucleotide sequence ID" value="NZ_JALHLE010000030.1"/>
</dbReference>
<name>A0ABT0B5Z2_9SPHN</name>
<feature type="transmembrane region" description="Helical" evidence="5">
    <location>
        <begin position="351"/>
        <end position="370"/>
    </location>
</feature>
<dbReference type="CDD" id="cd17316">
    <property type="entry name" value="MFS_SV2_like"/>
    <property type="match status" value="1"/>
</dbReference>
<feature type="transmembrane region" description="Helical" evidence="5">
    <location>
        <begin position="318"/>
        <end position="339"/>
    </location>
</feature>
<evidence type="ECO:0000313" key="8">
    <source>
        <dbReference type="Proteomes" id="UP001162880"/>
    </source>
</evidence>
<feature type="transmembrane region" description="Helical" evidence="5">
    <location>
        <begin position="262"/>
        <end position="280"/>
    </location>
</feature>
<dbReference type="InterPro" id="IPR036259">
    <property type="entry name" value="MFS_trans_sf"/>
</dbReference>
<keyword evidence="2 5" id="KW-0812">Transmembrane</keyword>
<feature type="transmembrane region" description="Helical" evidence="5">
    <location>
        <begin position="382"/>
        <end position="401"/>
    </location>
</feature>
<feature type="transmembrane region" description="Helical" evidence="5">
    <location>
        <begin position="88"/>
        <end position="107"/>
    </location>
</feature>
<accession>A0ABT0B5Z2</accession>
<protein>
    <submittedName>
        <fullName evidence="7">MFS transporter</fullName>
    </submittedName>
</protein>
<dbReference type="PROSITE" id="PS50850">
    <property type="entry name" value="MFS"/>
    <property type="match status" value="1"/>
</dbReference>
<proteinExistence type="predicted"/>